<dbReference type="RefSeq" id="WP_205498576.1">
    <property type="nucleotide sequence ID" value="NZ_CP148066.1"/>
</dbReference>
<dbReference type="InterPro" id="IPR013610">
    <property type="entry name" value="ArdC_N"/>
</dbReference>
<protein>
    <submittedName>
        <fullName evidence="2">ArdC family protein</fullName>
    </submittedName>
</protein>
<proteinExistence type="predicted"/>
<organism evidence="2 3">
    <name type="scientific">[Mycoplasma] gypis</name>
    <dbReference type="NCBI Taxonomy" id="92404"/>
    <lineage>
        <taxon>Bacteria</taxon>
        <taxon>Bacillati</taxon>
        <taxon>Mycoplasmatota</taxon>
        <taxon>Mycoplasmoidales</taxon>
        <taxon>Metamycoplasmataceae</taxon>
        <taxon>Metamycoplasma</taxon>
    </lineage>
</organism>
<dbReference type="EMBL" id="CP148066">
    <property type="protein sequence ID" value="WXL28690.1"/>
    <property type="molecule type" value="Genomic_DNA"/>
</dbReference>
<name>A0ABZ2RQL8_9BACT</name>
<dbReference type="Proteomes" id="UP001460679">
    <property type="component" value="Chromosome"/>
</dbReference>
<evidence type="ECO:0000313" key="3">
    <source>
        <dbReference type="Proteomes" id="UP001460679"/>
    </source>
</evidence>
<evidence type="ECO:0000313" key="2">
    <source>
        <dbReference type="EMBL" id="WXL28690.1"/>
    </source>
</evidence>
<keyword evidence="3" id="KW-1185">Reference proteome</keyword>
<sequence length="293" mass="34394">MFYQSITTYNLAKQNVSKEILDNVNFAIQKNEQFFESKGQLISDLKKLSGILNYTILNCWILLKQKSDSNVFKTFDQWKNKGFKIKKGSKAFYILGYKDASFIMIDDEKTHKIVEWKNATDQQKRMVMEGDYEVIKKKIVAPIPVFGDKQIEFKKELENSKKSVNLRSFLLKTLKDMSISVLIIENSKDEVIFDESKNTLVVKYQNPNNIDFMILKMLSKLILKQDDGNLLEQLLNFESEIITFLIFENLNRNDYVYSFDDYQILAKNLSNEQKEDLLNKTMYIAKNILENIQ</sequence>
<feature type="domain" description="N-terminal" evidence="1">
    <location>
        <begin position="49"/>
        <end position="119"/>
    </location>
</feature>
<reference evidence="2" key="1">
    <citation type="submission" date="2024-03" db="EMBL/GenBank/DDBJ databases">
        <title>Complete genome sequence of Mycoplasma gypis type strain B1/T1.</title>
        <authorList>
            <person name="Spergser J."/>
        </authorList>
    </citation>
    <scope>NUCLEOTIDE SEQUENCE [LARGE SCALE GENOMIC DNA]</scope>
    <source>
        <strain evidence="2">B1/T1</strain>
    </source>
</reference>
<dbReference type="Pfam" id="PF08401">
    <property type="entry name" value="ArdcN"/>
    <property type="match status" value="1"/>
</dbReference>
<gene>
    <name evidence="2" type="ORF">WG616_01560</name>
</gene>
<evidence type="ECO:0000259" key="1">
    <source>
        <dbReference type="Pfam" id="PF08401"/>
    </source>
</evidence>
<accession>A0ABZ2RQL8</accession>